<name>A0A3E0DV72_9BACT</name>
<gene>
    <name evidence="2" type="ORF">C8N25_109149</name>
</gene>
<dbReference type="Proteomes" id="UP000256405">
    <property type="component" value="Unassembled WGS sequence"/>
</dbReference>
<evidence type="ECO:0008006" key="4">
    <source>
        <dbReference type="Google" id="ProtNLM"/>
    </source>
</evidence>
<sequence length="130" mass="14208">MRNIMKNFKILLLALVGYLTVSCSLNYDDEIFVSDFQGEWIGTYSGSADKGIWAMEIQANGDVIGSVTSELSKDTYEFYGTVKKNGNISEITGTSTNGASFIGKMSGNTTEGIWTVGYSGLKSEWSGRRK</sequence>
<feature type="signal peptide" evidence="1">
    <location>
        <begin position="1"/>
        <end position="27"/>
    </location>
</feature>
<keyword evidence="3" id="KW-1185">Reference proteome</keyword>
<keyword evidence="1" id="KW-0732">Signal</keyword>
<evidence type="ECO:0000256" key="1">
    <source>
        <dbReference type="SAM" id="SignalP"/>
    </source>
</evidence>
<organism evidence="2 3">
    <name type="scientific">Algoriphagus antarcticus</name>
    <dbReference type="NCBI Taxonomy" id="238540"/>
    <lineage>
        <taxon>Bacteria</taxon>
        <taxon>Pseudomonadati</taxon>
        <taxon>Bacteroidota</taxon>
        <taxon>Cytophagia</taxon>
        <taxon>Cytophagales</taxon>
        <taxon>Cyclobacteriaceae</taxon>
        <taxon>Algoriphagus</taxon>
    </lineage>
</organism>
<protein>
    <recommendedName>
        <fullName evidence="4">Lipoprotein</fullName>
    </recommendedName>
</protein>
<dbReference type="PROSITE" id="PS51257">
    <property type="entry name" value="PROKAR_LIPOPROTEIN"/>
    <property type="match status" value="1"/>
</dbReference>
<dbReference type="AlphaFoldDB" id="A0A3E0DV72"/>
<accession>A0A3E0DV72</accession>
<comment type="caution">
    <text evidence="2">The sequence shown here is derived from an EMBL/GenBank/DDBJ whole genome shotgun (WGS) entry which is preliminary data.</text>
</comment>
<reference evidence="2 3" key="1">
    <citation type="submission" date="2018-08" db="EMBL/GenBank/DDBJ databases">
        <title>Genomic Encyclopedia of Archaeal and Bacterial Type Strains, Phase II (KMG-II): from individual species to whole genera.</title>
        <authorList>
            <person name="Goeker M."/>
        </authorList>
    </citation>
    <scope>NUCLEOTIDE SEQUENCE [LARGE SCALE GENOMIC DNA]</scope>
    <source>
        <strain evidence="2 3">DSM 15986</strain>
    </source>
</reference>
<feature type="chain" id="PRO_5017685535" description="Lipoprotein" evidence="1">
    <location>
        <begin position="28"/>
        <end position="130"/>
    </location>
</feature>
<dbReference type="EMBL" id="QUNF01000009">
    <property type="protein sequence ID" value="REG88534.1"/>
    <property type="molecule type" value="Genomic_DNA"/>
</dbReference>
<evidence type="ECO:0000313" key="3">
    <source>
        <dbReference type="Proteomes" id="UP000256405"/>
    </source>
</evidence>
<proteinExistence type="predicted"/>
<evidence type="ECO:0000313" key="2">
    <source>
        <dbReference type="EMBL" id="REG88534.1"/>
    </source>
</evidence>